<evidence type="ECO:0000313" key="2">
    <source>
        <dbReference type="Proteomes" id="UP000828048"/>
    </source>
</evidence>
<dbReference type="EMBL" id="CM037155">
    <property type="protein sequence ID" value="KAH7845841.1"/>
    <property type="molecule type" value="Genomic_DNA"/>
</dbReference>
<protein>
    <submittedName>
        <fullName evidence="1">Uncharacterized protein</fullName>
    </submittedName>
</protein>
<proteinExistence type="predicted"/>
<name>A0ACB7XXL8_9ERIC</name>
<dbReference type="Proteomes" id="UP000828048">
    <property type="component" value="Chromosome 5"/>
</dbReference>
<organism evidence="1 2">
    <name type="scientific">Vaccinium darrowii</name>
    <dbReference type="NCBI Taxonomy" id="229202"/>
    <lineage>
        <taxon>Eukaryota</taxon>
        <taxon>Viridiplantae</taxon>
        <taxon>Streptophyta</taxon>
        <taxon>Embryophyta</taxon>
        <taxon>Tracheophyta</taxon>
        <taxon>Spermatophyta</taxon>
        <taxon>Magnoliopsida</taxon>
        <taxon>eudicotyledons</taxon>
        <taxon>Gunneridae</taxon>
        <taxon>Pentapetalae</taxon>
        <taxon>asterids</taxon>
        <taxon>Ericales</taxon>
        <taxon>Ericaceae</taxon>
        <taxon>Vaccinioideae</taxon>
        <taxon>Vaccinieae</taxon>
        <taxon>Vaccinium</taxon>
    </lineage>
</organism>
<keyword evidence="2" id="KW-1185">Reference proteome</keyword>
<comment type="caution">
    <text evidence="1">The sequence shown here is derived from an EMBL/GenBank/DDBJ whole genome shotgun (WGS) entry which is preliminary data.</text>
</comment>
<reference evidence="1 2" key="1">
    <citation type="journal article" date="2021" name="Hortic Res">
        <title>High-quality reference genome and annotation aids understanding of berry development for evergreen blueberry (Vaccinium darrowii).</title>
        <authorList>
            <person name="Yu J."/>
            <person name="Hulse-Kemp A.M."/>
            <person name="Babiker E."/>
            <person name="Staton M."/>
        </authorList>
    </citation>
    <scope>NUCLEOTIDE SEQUENCE [LARGE SCALE GENOMIC DNA]</scope>
    <source>
        <strain evidence="2">cv. NJ 8807/NJ 8810</strain>
        <tissue evidence="1">Young leaf</tissue>
    </source>
</reference>
<gene>
    <name evidence="1" type="ORF">Vadar_006628</name>
</gene>
<evidence type="ECO:0000313" key="1">
    <source>
        <dbReference type="EMBL" id="KAH7845841.1"/>
    </source>
</evidence>
<sequence length="157" mass="18060">MTLKQSAKDDDSREKRKSKEFYYEERVGGKRFGEMETDQESVGSSEETESPRSVTRIGRWTTAAAKKMAYVHSQILRIREEDSHIAENRYTESSIEETAADFQKEKMQKPPEIRQQESSVTFSVSIGVCVYETEMVIKDMERVRSGAVAAVQLGWKY</sequence>
<accession>A0ACB7XXL8</accession>